<sequence length="272" mass="29855">MKDVKFKSGDWNSLVNGVNSLQDLDIVTLVRELGTITTNAKDSCDLYDVDNAIYIQSMDGVLVDDLDERIAKLAQKTFTIQDTLPADIDQPFYDSMDSLIEKLSNMNIMGYETMARGSFSNGVNSAGVAMPKMKVTLEDLLGNSSPLTDYLRVEYNQMKQQIGDVSFEDYKNMAFADNSFDYYSRNEEIRDLAVTLVINGAVLVIGGTLPWPLMVALGLTSGGKNISDAWRGKDLFTGKKLSTGDRILRGLSGVADVALAGYGTYKGIRGLF</sequence>
<evidence type="ECO:0000313" key="5">
    <source>
        <dbReference type="Proteomes" id="UP000013781"/>
    </source>
</evidence>
<dbReference type="EMBL" id="AJAS01000002">
    <property type="protein sequence ID" value="EOI06918.1"/>
    <property type="molecule type" value="Genomic_DNA"/>
</dbReference>
<dbReference type="AlphaFoldDB" id="R2TI85"/>
<organism evidence="4 5">
    <name type="scientific">Enterococcus moraviensis ATCC BAA-383</name>
    <dbReference type="NCBI Taxonomy" id="1158609"/>
    <lineage>
        <taxon>Bacteria</taxon>
        <taxon>Bacillati</taxon>
        <taxon>Bacillota</taxon>
        <taxon>Bacilli</taxon>
        <taxon>Lactobacillales</taxon>
        <taxon>Enterococcaceae</taxon>
        <taxon>Enterococcus</taxon>
    </lineage>
</organism>
<comment type="caution">
    <text evidence="4">The sequence shown here is derived from an EMBL/GenBank/DDBJ whole genome shotgun (WGS) entry which is preliminary data.</text>
</comment>
<dbReference type="InterPro" id="IPR027797">
    <property type="entry name" value="PT-TG_dom"/>
</dbReference>
<evidence type="ECO:0000256" key="2">
    <source>
        <dbReference type="ARBA" id="ARBA00022525"/>
    </source>
</evidence>
<dbReference type="HOGENOM" id="CLU_1022103_0_0_9"/>
<keyword evidence="2" id="KW-0964">Secreted</keyword>
<dbReference type="GO" id="GO:0005576">
    <property type="term" value="C:extracellular region"/>
    <property type="evidence" value="ECO:0007669"/>
    <property type="project" value="UniProtKB-SubCell"/>
</dbReference>
<protein>
    <recommendedName>
        <fullName evidence="3">Pre-toxin TG domain-containing protein</fullName>
    </recommendedName>
</protein>
<reference evidence="4 5" key="1">
    <citation type="submission" date="2013-02" db="EMBL/GenBank/DDBJ databases">
        <title>The Genome Sequence of Enterococcus moraviensis BAA-383.</title>
        <authorList>
            <consortium name="The Broad Institute Genome Sequencing Platform"/>
            <consortium name="The Broad Institute Genome Sequencing Center for Infectious Disease"/>
            <person name="Earl A.M."/>
            <person name="Gilmore M.S."/>
            <person name="Lebreton F."/>
            <person name="Walker B."/>
            <person name="Young S.K."/>
            <person name="Zeng Q."/>
            <person name="Gargeya S."/>
            <person name="Fitzgerald M."/>
            <person name="Haas B."/>
            <person name="Abouelleil A."/>
            <person name="Alvarado L."/>
            <person name="Arachchi H.M."/>
            <person name="Berlin A.M."/>
            <person name="Chapman S.B."/>
            <person name="Dewar J."/>
            <person name="Goldberg J."/>
            <person name="Griggs A."/>
            <person name="Gujja S."/>
            <person name="Hansen M."/>
            <person name="Howarth C."/>
            <person name="Imamovic A."/>
            <person name="Larimer J."/>
            <person name="McCowan C."/>
            <person name="Murphy C."/>
            <person name="Neiman D."/>
            <person name="Pearson M."/>
            <person name="Priest M."/>
            <person name="Roberts A."/>
            <person name="Saif S."/>
            <person name="Shea T."/>
            <person name="Sisk P."/>
            <person name="Sykes S."/>
            <person name="Wortman J."/>
            <person name="Nusbaum C."/>
            <person name="Birren B."/>
        </authorList>
    </citation>
    <scope>NUCLEOTIDE SEQUENCE [LARGE SCALE GENOMIC DNA]</scope>
    <source>
        <strain evidence="4 5">ATCC BAA-383</strain>
    </source>
</reference>
<dbReference type="PATRIC" id="fig|1158609.3.peg.244"/>
<evidence type="ECO:0000259" key="3">
    <source>
        <dbReference type="Pfam" id="PF14449"/>
    </source>
</evidence>
<dbReference type="eggNOG" id="COG5585">
    <property type="taxonomic scope" value="Bacteria"/>
</dbReference>
<dbReference type="RefSeq" id="WP_010763683.1">
    <property type="nucleotide sequence ID" value="NZ_KB946317.1"/>
</dbReference>
<dbReference type="Pfam" id="PF14449">
    <property type="entry name" value="PT-TG"/>
    <property type="match status" value="1"/>
</dbReference>
<dbReference type="Proteomes" id="UP000013781">
    <property type="component" value="Unassembled WGS sequence"/>
</dbReference>
<name>R2TI85_9ENTE</name>
<evidence type="ECO:0000313" key="4">
    <source>
        <dbReference type="EMBL" id="EOI06918.1"/>
    </source>
</evidence>
<comment type="subcellular location">
    <subcellularLocation>
        <location evidence="1">Secreted</location>
    </subcellularLocation>
</comment>
<proteinExistence type="predicted"/>
<feature type="domain" description="Pre-toxin TG" evidence="3">
    <location>
        <begin position="218"/>
        <end position="264"/>
    </location>
</feature>
<accession>R2TI85</accession>
<gene>
    <name evidence="4" type="ORF">UAY_00260</name>
</gene>
<evidence type="ECO:0000256" key="1">
    <source>
        <dbReference type="ARBA" id="ARBA00004613"/>
    </source>
</evidence>